<dbReference type="AlphaFoldDB" id="A0A1G6JTZ0"/>
<keyword evidence="2" id="KW-0812">Transmembrane</keyword>
<dbReference type="Pfam" id="PF08666">
    <property type="entry name" value="SAF"/>
    <property type="match status" value="1"/>
</dbReference>
<dbReference type="STRING" id="1219383.SAMN05421733_11266"/>
<feature type="compositionally biased region" description="Polar residues" evidence="1">
    <location>
        <begin position="233"/>
        <end position="252"/>
    </location>
</feature>
<name>A0A1G6JTZ0_9GAMM</name>
<keyword evidence="2" id="KW-0472">Membrane</keyword>
<evidence type="ECO:0000313" key="6">
    <source>
        <dbReference type="Proteomes" id="UP000242501"/>
    </source>
</evidence>
<dbReference type="InterPro" id="IPR013974">
    <property type="entry name" value="SAF"/>
</dbReference>
<reference evidence="6" key="1">
    <citation type="submission" date="2016-09" db="EMBL/GenBank/DDBJ databases">
        <authorList>
            <person name="Varghese N."/>
            <person name="Submissions S."/>
        </authorList>
    </citation>
    <scope>NUCLEOTIDE SEQUENCE [LARGE SCALE GENOMIC DNA]</scope>
    <source>
        <strain evidence="6">ANC 4422</strain>
    </source>
</reference>
<evidence type="ECO:0000313" key="5">
    <source>
        <dbReference type="EMBL" id="SDC22101.1"/>
    </source>
</evidence>
<proteinExistence type="predicted"/>
<dbReference type="EMBL" id="FMYL01000012">
    <property type="protein sequence ID" value="SDC22101.1"/>
    <property type="molecule type" value="Genomic_DNA"/>
</dbReference>
<evidence type="ECO:0000259" key="3">
    <source>
        <dbReference type="Pfam" id="PF08666"/>
    </source>
</evidence>
<evidence type="ECO:0000259" key="4">
    <source>
        <dbReference type="Pfam" id="PF16976"/>
    </source>
</evidence>
<sequence>MKLPHINRKLLGLIVAISIGVLSFWAFKLIFDQKVANLNKKGPQVQYVVASTSLQSGSIISTNNVSQRNLSQEYSQSNAVPVSDFSAIDGLPLKVDLKPGDIVMYSMVDNKKEITKLIPAGHRAITIPVDDESSISSMLKPGDLIDLLITLNSSQPVTVPLIQGVKILATGKQLDGSTSDNMGYANITLDVTATDARNITFAASLGKISATLRNPNDQNLTDTSSFMQLVNPTKPTPAINSPLQKTSTQRSNVSHHESSNLNIIYGNKDE</sequence>
<dbReference type="CDD" id="cd11614">
    <property type="entry name" value="SAF_CpaB_FlgA_like"/>
    <property type="match status" value="1"/>
</dbReference>
<dbReference type="NCBIfam" id="TIGR03177">
    <property type="entry name" value="pilus_cpaB"/>
    <property type="match status" value="1"/>
</dbReference>
<organism evidence="5 6">
    <name type="scientific">Acinetobacter boissieri</name>
    <dbReference type="NCBI Taxonomy" id="1219383"/>
    <lineage>
        <taxon>Bacteria</taxon>
        <taxon>Pseudomonadati</taxon>
        <taxon>Pseudomonadota</taxon>
        <taxon>Gammaproteobacteria</taxon>
        <taxon>Moraxellales</taxon>
        <taxon>Moraxellaceae</taxon>
        <taxon>Acinetobacter</taxon>
    </lineage>
</organism>
<gene>
    <name evidence="5" type="ORF">SAMN05421733_11266</name>
</gene>
<feature type="transmembrane region" description="Helical" evidence="2">
    <location>
        <begin position="12"/>
        <end position="31"/>
    </location>
</feature>
<protein>
    <submittedName>
        <fullName evidence="5">Pilus assembly protein CpaB</fullName>
    </submittedName>
</protein>
<evidence type="ECO:0000256" key="2">
    <source>
        <dbReference type="SAM" id="Phobius"/>
    </source>
</evidence>
<keyword evidence="6" id="KW-1185">Reference proteome</keyword>
<accession>A0A1G6JTZ0</accession>
<dbReference type="InterPro" id="IPR017592">
    <property type="entry name" value="Pilus_assmbl_Flp-typ_CpaB"/>
</dbReference>
<dbReference type="Pfam" id="PF16976">
    <property type="entry name" value="RcpC"/>
    <property type="match status" value="1"/>
</dbReference>
<dbReference type="RefSeq" id="WP_092749774.1">
    <property type="nucleotide sequence ID" value="NZ_FMYL01000012.1"/>
</dbReference>
<evidence type="ECO:0000256" key="1">
    <source>
        <dbReference type="SAM" id="MobiDB-lite"/>
    </source>
</evidence>
<dbReference type="InterPro" id="IPR031571">
    <property type="entry name" value="RcpC_dom"/>
</dbReference>
<feature type="region of interest" description="Disordered" evidence="1">
    <location>
        <begin position="233"/>
        <end position="270"/>
    </location>
</feature>
<dbReference type="OrthoDB" id="2037472at2"/>
<feature type="domain" description="Flp pilus assembly protein RcpC/CpaB" evidence="4">
    <location>
        <begin position="114"/>
        <end position="213"/>
    </location>
</feature>
<dbReference type="Proteomes" id="UP000242501">
    <property type="component" value="Unassembled WGS sequence"/>
</dbReference>
<feature type="domain" description="SAF" evidence="3">
    <location>
        <begin position="46"/>
        <end position="108"/>
    </location>
</feature>
<keyword evidence="2" id="KW-1133">Transmembrane helix</keyword>